<proteinExistence type="predicted"/>
<gene>
    <name evidence="2" type="ORF">DPMN_009946</name>
</gene>
<evidence type="ECO:0000313" key="3">
    <source>
        <dbReference type="Proteomes" id="UP000828390"/>
    </source>
</evidence>
<dbReference type="EMBL" id="JAIWYP010000001">
    <property type="protein sequence ID" value="KAH3885949.1"/>
    <property type="molecule type" value="Genomic_DNA"/>
</dbReference>
<protein>
    <submittedName>
        <fullName evidence="2">Uncharacterized protein</fullName>
    </submittedName>
</protein>
<organism evidence="2 3">
    <name type="scientific">Dreissena polymorpha</name>
    <name type="common">Zebra mussel</name>
    <name type="synonym">Mytilus polymorpha</name>
    <dbReference type="NCBI Taxonomy" id="45954"/>
    <lineage>
        <taxon>Eukaryota</taxon>
        <taxon>Metazoa</taxon>
        <taxon>Spiralia</taxon>
        <taxon>Lophotrochozoa</taxon>
        <taxon>Mollusca</taxon>
        <taxon>Bivalvia</taxon>
        <taxon>Autobranchia</taxon>
        <taxon>Heteroconchia</taxon>
        <taxon>Euheterodonta</taxon>
        <taxon>Imparidentia</taxon>
        <taxon>Neoheterodontei</taxon>
        <taxon>Myida</taxon>
        <taxon>Dreissenoidea</taxon>
        <taxon>Dreissenidae</taxon>
        <taxon>Dreissena</taxon>
    </lineage>
</organism>
<dbReference type="Proteomes" id="UP000828390">
    <property type="component" value="Unassembled WGS sequence"/>
</dbReference>
<feature type="compositionally biased region" description="Basic residues" evidence="1">
    <location>
        <begin position="1"/>
        <end position="12"/>
    </location>
</feature>
<keyword evidence="3" id="KW-1185">Reference proteome</keyword>
<evidence type="ECO:0000256" key="1">
    <source>
        <dbReference type="SAM" id="MobiDB-lite"/>
    </source>
</evidence>
<evidence type="ECO:0000313" key="2">
    <source>
        <dbReference type="EMBL" id="KAH3885949.1"/>
    </source>
</evidence>
<accession>A0A9D4N273</accession>
<sequence length="61" mass="6815">MQPRNRRTKAPRAAKDAQVEEQPESPCLPPHDHEEPTAPGKFQLSLNSLEIDLHSSDVTGR</sequence>
<name>A0A9D4N273_DREPO</name>
<reference evidence="2" key="1">
    <citation type="journal article" date="2019" name="bioRxiv">
        <title>The Genome of the Zebra Mussel, Dreissena polymorpha: A Resource for Invasive Species Research.</title>
        <authorList>
            <person name="McCartney M.A."/>
            <person name="Auch B."/>
            <person name="Kono T."/>
            <person name="Mallez S."/>
            <person name="Zhang Y."/>
            <person name="Obille A."/>
            <person name="Becker A."/>
            <person name="Abrahante J.E."/>
            <person name="Garbe J."/>
            <person name="Badalamenti J.P."/>
            <person name="Herman A."/>
            <person name="Mangelson H."/>
            <person name="Liachko I."/>
            <person name="Sullivan S."/>
            <person name="Sone E.D."/>
            <person name="Koren S."/>
            <person name="Silverstein K.A.T."/>
            <person name="Beckman K.B."/>
            <person name="Gohl D.M."/>
        </authorList>
    </citation>
    <scope>NUCLEOTIDE SEQUENCE</scope>
    <source>
        <strain evidence="2">Duluth1</strain>
        <tissue evidence="2">Whole animal</tissue>
    </source>
</reference>
<dbReference type="AlphaFoldDB" id="A0A9D4N273"/>
<feature type="region of interest" description="Disordered" evidence="1">
    <location>
        <begin position="1"/>
        <end position="41"/>
    </location>
</feature>
<comment type="caution">
    <text evidence="2">The sequence shown here is derived from an EMBL/GenBank/DDBJ whole genome shotgun (WGS) entry which is preliminary data.</text>
</comment>
<reference evidence="2" key="2">
    <citation type="submission" date="2020-11" db="EMBL/GenBank/DDBJ databases">
        <authorList>
            <person name="McCartney M.A."/>
            <person name="Auch B."/>
            <person name="Kono T."/>
            <person name="Mallez S."/>
            <person name="Becker A."/>
            <person name="Gohl D.M."/>
            <person name="Silverstein K.A.T."/>
            <person name="Koren S."/>
            <person name="Bechman K.B."/>
            <person name="Herman A."/>
            <person name="Abrahante J.E."/>
            <person name="Garbe J."/>
        </authorList>
    </citation>
    <scope>NUCLEOTIDE SEQUENCE</scope>
    <source>
        <strain evidence="2">Duluth1</strain>
        <tissue evidence="2">Whole animal</tissue>
    </source>
</reference>